<dbReference type="SUPFAM" id="SSF52540">
    <property type="entry name" value="P-loop containing nucleoside triphosphate hydrolases"/>
    <property type="match status" value="1"/>
</dbReference>
<dbReference type="InterPro" id="IPR047610">
    <property type="entry name" value="ImuA_translesion"/>
</dbReference>
<dbReference type="OrthoDB" id="9811176at2"/>
<proteinExistence type="predicted"/>
<feature type="region of interest" description="Disordered" evidence="1">
    <location>
        <begin position="218"/>
        <end position="239"/>
    </location>
</feature>
<protein>
    <submittedName>
        <fullName evidence="2">Translesion DNA synthesis-associated protein ImuA</fullName>
    </submittedName>
</protein>
<evidence type="ECO:0000313" key="2">
    <source>
        <dbReference type="EMBL" id="TWO69165.1"/>
    </source>
</evidence>
<dbReference type="NCBIfam" id="NF033429">
    <property type="entry name" value="ImuA_translesion"/>
    <property type="match status" value="1"/>
</dbReference>
<accession>A0A562ZLF2</accession>
<dbReference type="AlphaFoldDB" id="A0A562ZLF2"/>
<dbReference type="Gene3D" id="3.40.50.300">
    <property type="entry name" value="P-loop containing nucleotide triphosphate hydrolases"/>
    <property type="match status" value="1"/>
</dbReference>
<comment type="caution">
    <text evidence="2">The sequence shown here is derived from an EMBL/GenBank/DDBJ whole genome shotgun (WGS) entry which is preliminary data.</text>
</comment>
<dbReference type="PIRSF" id="PIRSF037290">
    <property type="entry name" value="UCP037290"/>
    <property type="match status" value="1"/>
</dbReference>
<evidence type="ECO:0000256" key="1">
    <source>
        <dbReference type="SAM" id="MobiDB-lite"/>
    </source>
</evidence>
<name>A0A562ZLF2_9BURK</name>
<dbReference type="InterPro" id="IPR017166">
    <property type="entry name" value="UCP037290"/>
</dbReference>
<organism evidence="2 3">
    <name type="scientific">Caenimonas sedimenti</name>
    <dbReference type="NCBI Taxonomy" id="2596921"/>
    <lineage>
        <taxon>Bacteria</taxon>
        <taxon>Pseudomonadati</taxon>
        <taxon>Pseudomonadota</taxon>
        <taxon>Betaproteobacteria</taxon>
        <taxon>Burkholderiales</taxon>
        <taxon>Comamonadaceae</taxon>
        <taxon>Caenimonas</taxon>
    </lineage>
</organism>
<reference evidence="2 3" key="1">
    <citation type="submission" date="2019-07" db="EMBL/GenBank/DDBJ databases">
        <title>Caenimonas sedimenti sp. nov., isolated from activated sludge.</title>
        <authorList>
            <person name="Xu J."/>
        </authorList>
    </citation>
    <scope>NUCLEOTIDE SEQUENCE [LARGE SCALE GENOMIC DNA]</scope>
    <source>
        <strain evidence="2 3">HX-9-20</strain>
    </source>
</reference>
<dbReference type="EMBL" id="VOBQ01000016">
    <property type="protein sequence ID" value="TWO69165.1"/>
    <property type="molecule type" value="Genomic_DNA"/>
</dbReference>
<evidence type="ECO:0000313" key="3">
    <source>
        <dbReference type="Proteomes" id="UP000318199"/>
    </source>
</evidence>
<sequence length="239" mass="25882">MRLAASSIQLPDVWSSDDFAVQEAVVATGHPRLDAQLPGGGWPVGSLVEILQSQPAQHAWQLLLPALSQASRQQVGPTVLVGAPYQPFGPALQGQGLPAERLLWVKAEKGAARLWATEQALRCADVVAVLAWLPQARSPELRRLHLAAHQHGKLLFVFRGLQSRQEASPARLRLQVVGTLDMQVEVFKRQGPPLQEPISLPAHPARLAALLAARKRRTVPAPPTPIRSHGLDRTLTLAG</sequence>
<keyword evidence="3" id="KW-1185">Reference proteome</keyword>
<dbReference type="Proteomes" id="UP000318199">
    <property type="component" value="Unassembled WGS sequence"/>
</dbReference>
<dbReference type="InterPro" id="IPR027417">
    <property type="entry name" value="P-loop_NTPase"/>
</dbReference>
<gene>
    <name evidence="2" type="primary">imuA</name>
    <name evidence="2" type="ORF">FN976_20030</name>
</gene>